<dbReference type="PANTHER" id="PTHR40758:SF1">
    <property type="entry name" value="CONSERVED PROTEIN"/>
    <property type="match status" value="1"/>
</dbReference>
<evidence type="ECO:0000313" key="4">
    <source>
        <dbReference type="Proteomes" id="UP000638313"/>
    </source>
</evidence>
<dbReference type="InterPro" id="IPR024344">
    <property type="entry name" value="MDMPI_metal-binding"/>
</dbReference>
<evidence type="ECO:0000259" key="2">
    <source>
        <dbReference type="Pfam" id="PF11716"/>
    </source>
</evidence>
<evidence type="ECO:0008006" key="5">
    <source>
        <dbReference type="Google" id="ProtNLM"/>
    </source>
</evidence>
<dbReference type="Pfam" id="PF11716">
    <property type="entry name" value="MDMPI_N"/>
    <property type="match status" value="1"/>
</dbReference>
<dbReference type="GO" id="GO:0005886">
    <property type="term" value="C:plasma membrane"/>
    <property type="evidence" value="ECO:0007669"/>
    <property type="project" value="TreeGrafter"/>
</dbReference>
<dbReference type="EMBL" id="BNBD01000001">
    <property type="protein sequence ID" value="GHF29212.1"/>
    <property type="molecule type" value="Genomic_DNA"/>
</dbReference>
<dbReference type="NCBIfam" id="TIGR03083">
    <property type="entry name" value="maleylpyruvate isomerase family mycothiol-dependent enzyme"/>
    <property type="match status" value="1"/>
</dbReference>
<organism evidence="3 4">
    <name type="scientific">Streptomyces mashuensis</name>
    <dbReference type="NCBI Taxonomy" id="33904"/>
    <lineage>
        <taxon>Bacteria</taxon>
        <taxon>Bacillati</taxon>
        <taxon>Actinomycetota</taxon>
        <taxon>Actinomycetes</taxon>
        <taxon>Kitasatosporales</taxon>
        <taxon>Streptomycetaceae</taxon>
        <taxon>Streptomyces</taxon>
    </lineage>
</organism>
<dbReference type="Pfam" id="PF07398">
    <property type="entry name" value="MDMPI_C"/>
    <property type="match status" value="1"/>
</dbReference>
<dbReference type="Proteomes" id="UP000638313">
    <property type="component" value="Unassembled WGS sequence"/>
</dbReference>
<protein>
    <recommendedName>
        <fullName evidence="5">Mycothiol-dependent maleylpyruvate isomerase metal-binding domain-containing protein</fullName>
    </recommendedName>
</protein>
<reference evidence="3" key="1">
    <citation type="journal article" date="2014" name="Int. J. Syst. Evol. Microbiol.">
        <title>Complete genome sequence of Corynebacterium casei LMG S-19264T (=DSM 44701T), isolated from a smear-ripened cheese.</title>
        <authorList>
            <consortium name="US DOE Joint Genome Institute (JGI-PGF)"/>
            <person name="Walter F."/>
            <person name="Albersmeier A."/>
            <person name="Kalinowski J."/>
            <person name="Ruckert C."/>
        </authorList>
    </citation>
    <scope>NUCLEOTIDE SEQUENCE</scope>
    <source>
        <strain evidence="3">JCM 4059</strain>
    </source>
</reference>
<sequence>MHGTPGYGGRMTTLTFERHRAEILLQTTLLRDHVRGADLRAPVPSCPGWNLGQLLRHVGGAHGWAETVVRTRAVGPVSDEQVNDVARFVDEDPDVLDAWLAVGAARLAEALRGAGPRTRVWTPADGLESTDFWARRMAHETLVHRFDAALAAGVPYAAEAEVVADALDEWMEYAAFPEAYGAGPGRPALLGPGRTLCFWATDADASWLVDLTGDRPGWRHGHGRAAVTVRGPLTDLLLFVYGRAAPDGGGVDVTGDEELVHVWRERAGFWLEADDSD</sequence>
<dbReference type="InterPro" id="IPR010872">
    <property type="entry name" value="MDMPI_C-term_domain"/>
</dbReference>
<proteinExistence type="predicted"/>
<dbReference type="InterPro" id="IPR034660">
    <property type="entry name" value="DinB/YfiT-like"/>
</dbReference>
<evidence type="ECO:0000259" key="1">
    <source>
        <dbReference type="Pfam" id="PF07398"/>
    </source>
</evidence>
<name>A0A919AX06_9ACTN</name>
<comment type="caution">
    <text evidence="3">The sequence shown here is derived from an EMBL/GenBank/DDBJ whole genome shotgun (WGS) entry which is preliminary data.</text>
</comment>
<gene>
    <name evidence="3" type="ORF">GCM10010218_07960</name>
</gene>
<evidence type="ECO:0000313" key="3">
    <source>
        <dbReference type="EMBL" id="GHF29212.1"/>
    </source>
</evidence>
<dbReference type="InterPro" id="IPR017517">
    <property type="entry name" value="Maleyloyr_isom"/>
</dbReference>
<reference evidence="3" key="2">
    <citation type="submission" date="2020-09" db="EMBL/GenBank/DDBJ databases">
        <authorList>
            <person name="Sun Q."/>
            <person name="Ohkuma M."/>
        </authorList>
    </citation>
    <scope>NUCLEOTIDE SEQUENCE</scope>
    <source>
        <strain evidence="3">JCM 4059</strain>
    </source>
</reference>
<dbReference type="GO" id="GO:0046872">
    <property type="term" value="F:metal ion binding"/>
    <property type="evidence" value="ECO:0007669"/>
    <property type="project" value="InterPro"/>
</dbReference>
<accession>A0A919AX06</accession>
<feature type="domain" description="MDMPI C-terminal" evidence="1">
    <location>
        <begin position="162"/>
        <end position="259"/>
    </location>
</feature>
<dbReference type="SUPFAM" id="SSF109854">
    <property type="entry name" value="DinB/YfiT-like putative metalloenzymes"/>
    <property type="match status" value="1"/>
</dbReference>
<feature type="domain" description="Mycothiol-dependent maleylpyruvate isomerase metal-binding" evidence="2">
    <location>
        <begin position="28"/>
        <end position="149"/>
    </location>
</feature>
<keyword evidence="4" id="KW-1185">Reference proteome</keyword>
<dbReference type="PANTHER" id="PTHR40758">
    <property type="entry name" value="CONSERVED PROTEIN"/>
    <property type="match status" value="1"/>
</dbReference>
<dbReference type="AlphaFoldDB" id="A0A919AX06"/>